<feature type="region of interest" description="Disordered" evidence="1">
    <location>
        <begin position="1"/>
        <end position="20"/>
    </location>
</feature>
<evidence type="ECO:0000313" key="3">
    <source>
        <dbReference type="Proteomes" id="UP001396334"/>
    </source>
</evidence>
<keyword evidence="3" id="KW-1185">Reference proteome</keyword>
<accession>A0ABR2PCS8</accession>
<proteinExistence type="predicted"/>
<evidence type="ECO:0000313" key="2">
    <source>
        <dbReference type="EMBL" id="KAK8986256.1"/>
    </source>
</evidence>
<reference evidence="2 3" key="1">
    <citation type="journal article" date="2024" name="G3 (Bethesda)">
        <title>Genome assembly of Hibiscus sabdariffa L. provides insights into metabolisms of medicinal natural products.</title>
        <authorList>
            <person name="Kim T."/>
        </authorList>
    </citation>
    <scope>NUCLEOTIDE SEQUENCE [LARGE SCALE GENOMIC DNA]</scope>
    <source>
        <strain evidence="2">TK-2024</strain>
        <tissue evidence="2">Old leaves</tissue>
    </source>
</reference>
<dbReference type="EMBL" id="JBBPBN010000064">
    <property type="protein sequence ID" value="KAK8986256.1"/>
    <property type="molecule type" value="Genomic_DNA"/>
</dbReference>
<protein>
    <submittedName>
        <fullName evidence="2">Uncharacterized protein</fullName>
    </submittedName>
</protein>
<sequence length="83" mass="9447">MGTLDIRQNESGKNKEKLGIQPEIGKKMVKEEDSRSVMWLDSDDSVLAQSKSMNLMRKEWEYGSEESRLLKAGKVGSMRMGHD</sequence>
<dbReference type="Proteomes" id="UP001396334">
    <property type="component" value="Unassembled WGS sequence"/>
</dbReference>
<comment type="caution">
    <text evidence="2">The sequence shown here is derived from an EMBL/GenBank/DDBJ whole genome shotgun (WGS) entry which is preliminary data.</text>
</comment>
<name>A0ABR2PCS8_9ROSI</name>
<gene>
    <name evidence="2" type="ORF">V6N11_013750</name>
</gene>
<organism evidence="2 3">
    <name type="scientific">Hibiscus sabdariffa</name>
    <name type="common">roselle</name>
    <dbReference type="NCBI Taxonomy" id="183260"/>
    <lineage>
        <taxon>Eukaryota</taxon>
        <taxon>Viridiplantae</taxon>
        <taxon>Streptophyta</taxon>
        <taxon>Embryophyta</taxon>
        <taxon>Tracheophyta</taxon>
        <taxon>Spermatophyta</taxon>
        <taxon>Magnoliopsida</taxon>
        <taxon>eudicotyledons</taxon>
        <taxon>Gunneridae</taxon>
        <taxon>Pentapetalae</taxon>
        <taxon>rosids</taxon>
        <taxon>malvids</taxon>
        <taxon>Malvales</taxon>
        <taxon>Malvaceae</taxon>
        <taxon>Malvoideae</taxon>
        <taxon>Hibiscus</taxon>
    </lineage>
</organism>
<evidence type="ECO:0000256" key="1">
    <source>
        <dbReference type="SAM" id="MobiDB-lite"/>
    </source>
</evidence>
<feature type="compositionally biased region" description="Basic and acidic residues" evidence="1">
    <location>
        <begin position="7"/>
        <end position="20"/>
    </location>
</feature>